<reference evidence="2" key="1">
    <citation type="submission" date="2023-10" db="EMBL/GenBank/DDBJ databases">
        <authorList>
            <person name="Chen Y."/>
            <person name="Shah S."/>
            <person name="Dougan E. K."/>
            <person name="Thang M."/>
            <person name="Chan C."/>
        </authorList>
    </citation>
    <scope>NUCLEOTIDE SEQUENCE [LARGE SCALE GENOMIC DNA]</scope>
</reference>
<accession>A0ABN9SIJ7</accession>
<protein>
    <recommendedName>
        <fullName evidence="4">ADP,ATP carrier protein</fullName>
    </recommendedName>
</protein>
<keyword evidence="3" id="KW-1185">Reference proteome</keyword>
<evidence type="ECO:0000313" key="2">
    <source>
        <dbReference type="EMBL" id="CAK0831535.1"/>
    </source>
</evidence>
<feature type="non-terminal residue" evidence="2">
    <location>
        <position position="1"/>
    </location>
</feature>
<comment type="caution">
    <text evidence="2">The sequence shown here is derived from an EMBL/GenBank/DDBJ whole genome shotgun (WGS) entry which is preliminary data.</text>
</comment>
<evidence type="ECO:0008006" key="4">
    <source>
        <dbReference type="Google" id="ProtNLM"/>
    </source>
</evidence>
<evidence type="ECO:0000256" key="1">
    <source>
        <dbReference type="SAM" id="MobiDB-lite"/>
    </source>
</evidence>
<dbReference type="Proteomes" id="UP001189429">
    <property type="component" value="Unassembled WGS sequence"/>
</dbReference>
<gene>
    <name evidence="2" type="ORF">PCOR1329_LOCUS29832</name>
</gene>
<sequence>GVPPRGEQRQPPSDEALGRSVSRHRLKPSIEAPPPATSSLLKMAPRARQSRSSVFAYVALGALAAQLLVELQVSDFADGETLAAFAAPGAAPARVGVEATVANQLTRRAPATLPDAGWRAGGGATARAAAAPTVSIASKVINMAPRARQSRSSVFAYVALGALAAQLLVELQISDFADGETLAAFAAPGAAPARVGVEATVANQLTRRAPATLPDAGWRAGGGATARAAAAPTVSIASKVINAMGAGAVASVIQAALSAVGEPIVNRVLVKRMKVMEAINDVSAAQMLNFFKTTLATNFLKFPFFEAINAFCAAFPVSATYRGIFTGFVFTTATLPVTNYRYRKSMDLEVNWGNIYEAYPPTVIRDIVYGIARNYCTMGALMLNPAWSITSPELLFIVVILGCLISAPFNEWRGFLLQSKGQELTFKEFFKPSNFIRSTTLGAIKQGVALALGYWCAPPATAFVQGLIASLRGA</sequence>
<dbReference type="EMBL" id="CAUYUJ010011314">
    <property type="protein sequence ID" value="CAK0831535.1"/>
    <property type="molecule type" value="Genomic_DNA"/>
</dbReference>
<name>A0ABN9SIJ7_9DINO</name>
<feature type="region of interest" description="Disordered" evidence="1">
    <location>
        <begin position="1"/>
        <end position="39"/>
    </location>
</feature>
<organism evidence="2 3">
    <name type="scientific">Prorocentrum cordatum</name>
    <dbReference type="NCBI Taxonomy" id="2364126"/>
    <lineage>
        <taxon>Eukaryota</taxon>
        <taxon>Sar</taxon>
        <taxon>Alveolata</taxon>
        <taxon>Dinophyceae</taxon>
        <taxon>Prorocentrales</taxon>
        <taxon>Prorocentraceae</taxon>
        <taxon>Prorocentrum</taxon>
    </lineage>
</organism>
<proteinExistence type="predicted"/>
<evidence type="ECO:0000313" key="3">
    <source>
        <dbReference type="Proteomes" id="UP001189429"/>
    </source>
</evidence>